<sequence>MSDNSLRAGTPGKFGAWIRYGGDPISEEQLAFAAQNYAVAILQPWELDAARYLKEQSPNMVVLAYKCLSSSRAYEPGPIYSSGVSYKYAQDLLNTTGKDLFARRLDGSLIEWSGYWQHYQMAVWSADYRWQWVHSVVEELRNSPFDGVMADNDVENDYYGLNLPIQGVESITTIRQHLDFLISFAGIELNKIGKILVPNIAESRLRWGKWESHSAYGGGFEEVWLGWGAQEFLSGAYATMQGNHIGRGAEGLVTLNAVQDRSGDAYGAVNTQQSLPKVTILRTPHGYSTSPISGTDENLLYGLAGFWVFGGGRFTGINATQHDAYDGTPNAPELSFDLGAASGEIEAQDSVQTRAFTHGWAALNTSDRTTMVRVPQDQGLVDAQNNAAPATLTLEGHRGVIYRKR</sequence>
<dbReference type="Pfam" id="PF14885">
    <property type="entry name" value="GHL15"/>
    <property type="match status" value="1"/>
</dbReference>
<dbReference type="EMBL" id="JABZXJ010000060">
    <property type="protein sequence ID" value="MBF1650482.1"/>
    <property type="molecule type" value="Genomic_DNA"/>
</dbReference>
<reference evidence="2" key="1">
    <citation type="submission" date="2017-10" db="EMBL/GenBank/DDBJ databases">
        <title>Kefir isolates.</title>
        <authorList>
            <person name="Kim Y."/>
            <person name="Blasche S."/>
        </authorList>
    </citation>
    <scope>NUCLEOTIDE SEQUENCE [LARGE SCALE GENOMIC DNA]</scope>
    <source>
        <strain evidence="2">OG2-2</strain>
    </source>
</reference>
<keyword evidence="2" id="KW-0378">Hydrolase</keyword>
<organism evidence="2 3">
    <name type="scientific">Rothia dentocariosa</name>
    <dbReference type="NCBI Taxonomy" id="2047"/>
    <lineage>
        <taxon>Bacteria</taxon>
        <taxon>Bacillati</taxon>
        <taxon>Actinomycetota</taxon>
        <taxon>Actinomycetes</taxon>
        <taxon>Micrococcales</taxon>
        <taxon>Micrococcaceae</taxon>
        <taxon>Rothia</taxon>
    </lineage>
</organism>
<keyword evidence="2" id="KW-0547">Nucleotide-binding</keyword>
<keyword evidence="2" id="KW-0067">ATP-binding</keyword>
<accession>A0A2A8D441</accession>
<dbReference type="EMBL" id="PDEV01000005">
    <property type="protein sequence ID" value="PEN15597.1"/>
    <property type="molecule type" value="Genomic_DNA"/>
</dbReference>
<dbReference type="GO" id="GO:0005524">
    <property type="term" value="F:ATP binding"/>
    <property type="evidence" value="ECO:0007669"/>
    <property type="project" value="UniProtKB-KW"/>
</dbReference>
<evidence type="ECO:0000313" key="3">
    <source>
        <dbReference type="Proteomes" id="UP000219947"/>
    </source>
</evidence>
<protein>
    <submittedName>
        <fullName evidence="2">Protease/lipase ABC transporter permease/ATP-binding protein</fullName>
    </submittedName>
</protein>
<proteinExistence type="predicted"/>
<dbReference type="Proteomes" id="UP000219947">
    <property type="component" value="Unassembled WGS sequence"/>
</dbReference>
<dbReference type="AlphaFoldDB" id="A0A2A8D441"/>
<evidence type="ECO:0000313" key="1">
    <source>
        <dbReference type="EMBL" id="MBF1650482.1"/>
    </source>
</evidence>
<dbReference type="GeneID" id="29743086"/>
<dbReference type="GO" id="GO:0006508">
    <property type="term" value="P:proteolysis"/>
    <property type="evidence" value="ECO:0007669"/>
    <property type="project" value="UniProtKB-KW"/>
</dbReference>
<dbReference type="Proteomes" id="UP000769484">
    <property type="component" value="Unassembled WGS sequence"/>
</dbReference>
<dbReference type="OMA" id="WASHAAY"/>
<dbReference type="GO" id="GO:0008233">
    <property type="term" value="F:peptidase activity"/>
    <property type="evidence" value="ECO:0007669"/>
    <property type="project" value="UniProtKB-KW"/>
</dbReference>
<keyword evidence="2" id="KW-0645">Protease</keyword>
<comment type="caution">
    <text evidence="2">The sequence shown here is derived from an EMBL/GenBank/DDBJ whole genome shotgun (WGS) entry which is preliminary data.</text>
</comment>
<reference evidence="1" key="2">
    <citation type="submission" date="2020-04" db="EMBL/GenBank/DDBJ databases">
        <title>Deep metagenomics examines the oral microbiome during advanced dental caries in children, revealing novel taxa and co-occurrences with host molecules.</title>
        <authorList>
            <person name="Baker J.L."/>
            <person name="Morton J.T."/>
            <person name="Dinis M."/>
            <person name="Alvarez R."/>
            <person name="Tran N.C."/>
            <person name="Knight R."/>
            <person name="Edlund A."/>
        </authorList>
    </citation>
    <scope>NUCLEOTIDE SEQUENCE</scope>
    <source>
        <strain evidence="1">JCVI_47_bin.4</strain>
    </source>
</reference>
<gene>
    <name evidence="2" type="ORF">CRM92_09965</name>
    <name evidence="1" type="ORF">HXO56_10435</name>
</gene>
<dbReference type="RefSeq" id="WP_013398084.1">
    <property type="nucleotide sequence ID" value="NZ_CABFMC010000003.1"/>
</dbReference>
<keyword evidence="3" id="KW-1185">Reference proteome</keyword>
<name>A0A2A8D441_9MICC</name>
<dbReference type="InterPro" id="IPR029455">
    <property type="entry name" value="GHL15"/>
</dbReference>
<evidence type="ECO:0000313" key="2">
    <source>
        <dbReference type="EMBL" id="PEN15597.1"/>
    </source>
</evidence>